<comment type="caution">
    <text evidence="2">The sequence shown here is derived from an EMBL/GenBank/DDBJ whole genome shotgun (WGS) entry which is preliminary data.</text>
</comment>
<sequence>MDPPFGEADPISFGGSGRSGIGHNTEEGPAAGHYDPTVDVDGVVRVVEELVARPFTEEPAHTGDWLEGLPQSGAEAHFAPLAVSPSLYETAADDDGTIGDLWWEAYRGFEERRHDVGAALASRWGPSQPYSFHAEHERVLAGDEEVSSLHYDLAMFTGGDEFPAWRRDGRLVGLLLGQMDKEFPIVLTVAVLAAEAAGG</sequence>
<dbReference type="Proteomes" id="UP001500967">
    <property type="component" value="Unassembled WGS sequence"/>
</dbReference>
<protein>
    <submittedName>
        <fullName evidence="2">Uncharacterized protein</fullName>
    </submittedName>
</protein>
<proteinExistence type="predicted"/>
<dbReference type="EMBL" id="BAAAGX010000041">
    <property type="protein sequence ID" value="GAA0278998.1"/>
    <property type="molecule type" value="Genomic_DNA"/>
</dbReference>
<evidence type="ECO:0000256" key="1">
    <source>
        <dbReference type="SAM" id="MobiDB-lite"/>
    </source>
</evidence>
<accession>A0ABN0V7G2</accession>
<name>A0ABN0V7G2_9ACTN</name>
<keyword evidence="3" id="KW-1185">Reference proteome</keyword>
<feature type="region of interest" description="Disordered" evidence="1">
    <location>
        <begin position="1"/>
        <end position="37"/>
    </location>
</feature>
<evidence type="ECO:0000313" key="2">
    <source>
        <dbReference type="EMBL" id="GAA0278998.1"/>
    </source>
</evidence>
<organism evidence="2 3">
    <name type="scientific">Cryptosporangium japonicum</name>
    <dbReference type="NCBI Taxonomy" id="80872"/>
    <lineage>
        <taxon>Bacteria</taxon>
        <taxon>Bacillati</taxon>
        <taxon>Actinomycetota</taxon>
        <taxon>Actinomycetes</taxon>
        <taxon>Cryptosporangiales</taxon>
        <taxon>Cryptosporangiaceae</taxon>
        <taxon>Cryptosporangium</taxon>
    </lineage>
</organism>
<gene>
    <name evidence="2" type="ORF">GCM10009539_78510</name>
</gene>
<reference evidence="2 3" key="1">
    <citation type="journal article" date="2019" name="Int. J. Syst. Evol. Microbiol.">
        <title>The Global Catalogue of Microorganisms (GCM) 10K type strain sequencing project: providing services to taxonomists for standard genome sequencing and annotation.</title>
        <authorList>
            <consortium name="The Broad Institute Genomics Platform"/>
            <consortium name="The Broad Institute Genome Sequencing Center for Infectious Disease"/>
            <person name="Wu L."/>
            <person name="Ma J."/>
        </authorList>
    </citation>
    <scope>NUCLEOTIDE SEQUENCE [LARGE SCALE GENOMIC DNA]</scope>
    <source>
        <strain evidence="2 3">JCM 10425</strain>
    </source>
</reference>
<evidence type="ECO:0000313" key="3">
    <source>
        <dbReference type="Proteomes" id="UP001500967"/>
    </source>
</evidence>